<accession>A0A023FC30</accession>
<feature type="signal peptide" evidence="1">
    <location>
        <begin position="1"/>
        <end position="26"/>
    </location>
</feature>
<reference evidence="2" key="1">
    <citation type="submission" date="2014-03" db="EMBL/GenBank/DDBJ databases">
        <title>The sialotranscriptome of Amblyomma triste, Amblyomma parvum and Amblyomma cajennense ticks, uncovered by 454-based RNA-seq.</title>
        <authorList>
            <person name="Garcia G.R."/>
            <person name="Gardinassi L.G."/>
            <person name="Ribeiro J.M."/>
            <person name="Anatriello E."/>
            <person name="Ferreira B.R."/>
            <person name="Moreira H.N."/>
            <person name="Mafra C."/>
            <person name="Olegario M.M."/>
            <person name="Szabo P.J."/>
            <person name="Miranda-Santos I.K."/>
            <person name="Maruyama S.R."/>
        </authorList>
    </citation>
    <scope>NUCLEOTIDE SEQUENCE</scope>
    <source>
        <strain evidence="2">Uberlandia</strain>
        <tissue evidence="2">Salivary glands</tissue>
    </source>
</reference>
<organism evidence="2">
    <name type="scientific">Amblyomma cajennense</name>
    <name type="common">Cayenne tick</name>
    <name type="synonym">Acarus cajennensis</name>
    <dbReference type="NCBI Taxonomy" id="34607"/>
    <lineage>
        <taxon>Eukaryota</taxon>
        <taxon>Metazoa</taxon>
        <taxon>Ecdysozoa</taxon>
        <taxon>Arthropoda</taxon>
        <taxon>Chelicerata</taxon>
        <taxon>Arachnida</taxon>
        <taxon>Acari</taxon>
        <taxon>Parasitiformes</taxon>
        <taxon>Ixodida</taxon>
        <taxon>Ixodoidea</taxon>
        <taxon>Ixodidae</taxon>
        <taxon>Amblyomminae</taxon>
        <taxon>Amblyomma</taxon>
    </lineage>
</organism>
<feature type="chain" id="PRO_5001514818" evidence="1">
    <location>
        <begin position="27"/>
        <end position="172"/>
    </location>
</feature>
<dbReference type="EMBL" id="GBBK01005345">
    <property type="protein sequence ID" value="JAC19137.1"/>
    <property type="molecule type" value="mRNA"/>
</dbReference>
<keyword evidence="1" id="KW-0732">Signal</keyword>
<evidence type="ECO:0000256" key="1">
    <source>
        <dbReference type="SAM" id="SignalP"/>
    </source>
</evidence>
<dbReference type="AlphaFoldDB" id="A0A023FC30"/>
<protein>
    <submittedName>
        <fullName evidence="2">Putative secreted protein</fullName>
    </submittedName>
</protein>
<name>A0A023FC30_AMBCJ</name>
<proteinExistence type="evidence at transcript level"/>
<sequence length="172" mass="18639">MAALATLRTLPMTATLLIVFLDLGLGRPEHGRFLESRSSDLCQPQRTIKGEPYYGSCKCKGGNLDDGKNCLKTALGVDYELTGKQGKCRNGECILNNITRGCEGKPQQVPEGSAPPVGCVYYCGITEIKYNYFSVGTKCQHIIQGSQRVNGTCQKEGDRVICKEQVSAPPAC</sequence>
<evidence type="ECO:0000313" key="2">
    <source>
        <dbReference type="EMBL" id="JAC19137.1"/>
    </source>
</evidence>